<dbReference type="Gene3D" id="1.25.40.10">
    <property type="entry name" value="Tetratricopeptide repeat domain"/>
    <property type="match status" value="2"/>
</dbReference>
<sequence>MWLMKTLLTSGCTNQRGAGQVFYGMLGVFVFLSCTLSVRASDDYYTNLKKDANSGNALAQYKLGAMYLVVSGDYKKAFYWTNKSAIQGNSDAQNNLGLLYYYGQGVDKNIKKAGYWWGKAADAGNASAQNDLAMLYKNGLLKDARCDKIMDLLNSSAQKDFELAYLNIGNLYSTGECVNRDMHEAVIWWEKASIKNNGQAEFNLAGAYMRGDGVFPGSGMADIYLKKSCSHGYAGACDLLKK</sequence>
<reference evidence="2" key="1">
    <citation type="submission" date="2019-12" db="EMBL/GenBank/DDBJ databases">
        <authorList>
            <person name="Zhou D."/>
        </authorList>
    </citation>
    <scope>NUCLEOTIDE SEQUENCE</scope>
    <source>
        <strain evidence="2">D610</strain>
        <plasmid evidence="2">pD610-FIIY</plasmid>
    </source>
</reference>
<protein>
    <submittedName>
        <fullName evidence="2">Mannose-6-phosphate isomerase</fullName>
        <ecNumber evidence="2">5.3.1.8</ecNumber>
    </submittedName>
</protein>
<dbReference type="GO" id="GO:0004476">
    <property type="term" value="F:mannose-6-phosphate isomerase activity"/>
    <property type="evidence" value="ECO:0007669"/>
    <property type="project" value="UniProtKB-EC"/>
</dbReference>
<organism evidence="2">
    <name type="scientific">Klebsiella pneumoniae</name>
    <dbReference type="NCBI Taxonomy" id="573"/>
    <lineage>
        <taxon>Bacteria</taxon>
        <taxon>Pseudomonadati</taxon>
        <taxon>Pseudomonadota</taxon>
        <taxon>Gammaproteobacteria</taxon>
        <taxon>Enterobacterales</taxon>
        <taxon>Enterobacteriaceae</taxon>
        <taxon>Klebsiella/Raoultella group</taxon>
        <taxon>Klebsiella</taxon>
        <taxon>Klebsiella pneumoniae complex</taxon>
    </lineage>
</organism>
<dbReference type="SMART" id="SM00671">
    <property type="entry name" value="SEL1"/>
    <property type="match status" value="5"/>
</dbReference>
<dbReference type="PROSITE" id="PS51257">
    <property type="entry name" value="PROKAR_LIPOPROTEIN"/>
    <property type="match status" value="1"/>
</dbReference>
<dbReference type="InterPro" id="IPR006597">
    <property type="entry name" value="Sel1-like"/>
</dbReference>
<dbReference type="PANTHER" id="PTHR11102:SF160">
    <property type="entry name" value="ERAD-ASSOCIATED E3 UBIQUITIN-PROTEIN LIGASE COMPONENT HRD3"/>
    <property type="match status" value="1"/>
</dbReference>
<proteinExistence type="predicted"/>
<feature type="transmembrane region" description="Helical" evidence="1">
    <location>
        <begin position="20"/>
        <end position="40"/>
    </location>
</feature>
<keyword evidence="2" id="KW-0614">Plasmid</keyword>
<accession>A0A7D5KLY9</accession>
<dbReference type="AlphaFoldDB" id="A0A7D5KLY9"/>
<keyword evidence="1" id="KW-1133">Transmembrane helix</keyword>
<dbReference type="InterPro" id="IPR050767">
    <property type="entry name" value="Sel1_AlgK"/>
</dbReference>
<dbReference type="EC" id="5.3.1.8" evidence="2"/>
<keyword evidence="1" id="KW-0472">Membrane</keyword>
<evidence type="ECO:0000313" key="2">
    <source>
        <dbReference type="EMBL" id="QLG01462.1"/>
    </source>
</evidence>
<dbReference type="EMBL" id="MN821370">
    <property type="protein sequence ID" value="QLG01462.1"/>
    <property type="molecule type" value="Genomic_DNA"/>
</dbReference>
<dbReference type="Pfam" id="PF08238">
    <property type="entry name" value="Sel1"/>
    <property type="match status" value="5"/>
</dbReference>
<dbReference type="SUPFAM" id="SSF81901">
    <property type="entry name" value="HCP-like"/>
    <property type="match status" value="1"/>
</dbReference>
<keyword evidence="1" id="KW-0812">Transmembrane</keyword>
<geneLocation type="plasmid" evidence="2">
    <name>pD610-FIIY</name>
</geneLocation>
<name>A0A7D5KLY9_KLEPN</name>
<dbReference type="PANTHER" id="PTHR11102">
    <property type="entry name" value="SEL-1-LIKE PROTEIN"/>
    <property type="match status" value="1"/>
</dbReference>
<keyword evidence="2" id="KW-0413">Isomerase</keyword>
<dbReference type="InterPro" id="IPR011990">
    <property type="entry name" value="TPR-like_helical_dom_sf"/>
</dbReference>
<evidence type="ECO:0000256" key="1">
    <source>
        <dbReference type="SAM" id="Phobius"/>
    </source>
</evidence>